<gene>
    <name evidence="2" type="ORF">MKY91_14140</name>
</gene>
<evidence type="ECO:0000313" key="2">
    <source>
        <dbReference type="EMBL" id="MEN0644288.1"/>
    </source>
</evidence>
<keyword evidence="1" id="KW-1133">Transmembrane helix</keyword>
<dbReference type="RefSeq" id="WP_343131016.1">
    <property type="nucleotide sequence ID" value="NZ_JBCITK010000001.1"/>
</dbReference>
<sequence>MVYTLSFFMGAILVISLVFLLLKTLQLSMKLKFMMIGASVGIALAASASYLLFPLSLTLLLSIVMLVLASLILAARLEREQDQPTFEWVFPQSESAFAEVAITEELNDVVTESIVPVANEEEPEPVLIRKQALTEVEVDESEELMTGRRRRIQIEE</sequence>
<feature type="transmembrane region" description="Helical" evidence="1">
    <location>
        <begin position="59"/>
        <end position="77"/>
    </location>
</feature>
<protein>
    <submittedName>
        <fullName evidence="2">Uncharacterized protein</fullName>
    </submittedName>
</protein>
<comment type="caution">
    <text evidence="2">The sequence shown here is derived from an EMBL/GenBank/DDBJ whole genome shotgun (WGS) entry which is preliminary data.</text>
</comment>
<name>A0ABU9VK48_9BACI</name>
<evidence type="ECO:0000313" key="3">
    <source>
        <dbReference type="Proteomes" id="UP001418796"/>
    </source>
</evidence>
<dbReference type="EMBL" id="JBCITK010000001">
    <property type="protein sequence ID" value="MEN0644288.1"/>
    <property type="molecule type" value="Genomic_DNA"/>
</dbReference>
<feature type="transmembrane region" description="Helical" evidence="1">
    <location>
        <begin position="6"/>
        <end position="22"/>
    </location>
</feature>
<proteinExistence type="predicted"/>
<keyword evidence="1" id="KW-0472">Membrane</keyword>
<accession>A0ABU9VK48</accession>
<evidence type="ECO:0000256" key="1">
    <source>
        <dbReference type="SAM" id="Phobius"/>
    </source>
</evidence>
<reference evidence="2 3" key="1">
    <citation type="submission" date="2024-03" db="EMBL/GenBank/DDBJ databases">
        <title>Bacilli Hybrid Assemblies.</title>
        <authorList>
            <person name="Kovac J."/>
        </authorList>
    </citation>
    <scope>NUCLEOTIDE SEQUENCE [LARGE SCALE GENOMIC DNA]</scope>
    <source>
        <strain evidence="2 3">FSL R7-0666</strain>
    </source>
</reference>
<organism evidence="2 3">
    <name type="scientific">Alkalicoccobacillus gibsonii</name>
    <dbReference type="NCBI Taxonomy" id="79881"/>
    <lineage>
        <taxon>Bacteria</taxon>
        <taxon>Bacillati</taxon>
        <taxon>Bacillota</taxon>
        <taxon>Bacilli</taxon>
        <taxon>Bacillales</taxon>
        <taxon>Bacillaceae</taxon>
        <taxon>Alkalicoccobacillus</taxon>
    </lineage>
</organism>
<keyword evidence="3" id="KW-1185">Reference proteome</keyword>
<keyword evidence="1" id="KW-0812">Transmembrane</keyword>
<dbReference type="Proteomes" id="UP001418796">
    <property type="component" value="Unassembled WGS sequence"/>
</dbReference>